<evidence type="ECO:0008006" key="6">
    <source>
        <dbReference type="Google" id="ProtNLM"/>
    </source>
</evidence>
<evidence type="ECO:0000256" key="1">
    <source>
        <dbReference type="ARBA" id="ARBA00004370"/>
    </source>
</evidence>
<reference evidence="5" key="2">
    <citation type="submission" date="2016-02" db="EMBL/GenBank/DDBJ databases">
        <title>Draft genome sequence of five rapidly growing Mycobacterium species.</title>
        <authorList>
            <person name="Katahira K."/>
            <person name="Gotou Y."/>
            <person name="Iida K."/>
            <person name="Ogura Y."/>
            <person name="Hayashi T."/>
        </authorList>
    </citation>
    <scope>NUCLEOTIDE SEQUENCE [LARGE SCALE GENOMIC DNA]</scope>
    <source>
        <strain evidence="5">JCM6362</strain>
    </source>
</reference>
<organism evidence="4 5">
    <name type="scientific">Mycolicibacterium thermoresistibile</name>
    <name type="common">Mycobacterium thermoresistibile</name>
    <dbReference type="NCBI Taxonomy" id="1797"/>
    <lineage>
        <taxon>Bacteria</taxon>
        <taxon>Bacillati</taxon>
        <taxon>Actinomycetota</taxon>
        <taxon>Actinomycetes</taxon>
        <taxon>Mycobacteriales</taxon>
        <taxon>Mycobacteriaceae</taxon>
        <taxon>Mycolicibacterium</taxon>
    </lineage>
</organism>
<evidence type="ECO:0000256" key="2">
    <source>
        <dbReference type="ARBA" id="ARBA00023136"/>
    </source>
</evidence>
<keyword evidence="3" id="KW-0812">Transmembrane</keyword>
<dbReference type="AlphaFoldDB" id="A0A100XBF0"/>
<evidence type="ECO:0000256" key="3">
    <source>
        <dbReference type="SAM" id="Phobius"/>
    </source>
</evidence>
<dbReference type="GO" id="GO:0016020">
    <property type="term" value="C:membrane"/>
    <property type="evidence" value="ECO:0007669"/>
    <property type="project" value="UniProtKB-SubCell"/>
</dbReference>
<evidence type="ECO:0000313" key="5">
    <source>
        <dbReference type="Proteomes" id="UP000069654"/>
    </source>
</evidence>
<dbReference type="EMBL" id="BCTB01000003">
    <property type="protein sequence ID" value="GAT13490.1"/>
    <property type="molecule type" value="Genomic_DNA"/>
</dbReference>
<evidence type="ECO:0000313" key="4">
    <source>
        <dbReference type="EMBL" id="GAT13490.1"/>
    </source>
</evidence>
<name>A0A100XBF0_MYCTH</name>
<dbReference type="PANTHER" id="PTHR37042">
    <property type="entry name" value="OUTER MEMBRANE PROTEIN RV1973"/>
    <property type="match status" value="1"/>
</dbReference>
<dbReference type="RefSeq" id="WP_050811974.1">
    <property type="nucleotide sequence ID" value="NZ_BCTB01000003.1"/>
</dbReference>
<keyword evidence="2 3" id="KW-0472">Membrane</keyword>
<keyword evidence="3" id="KW-1133">Transmembrane helix</keyword>
<gene>
    <name evidence="4" type="ORF">RMCT_0461</name>
</gene>
<comment type="subcellular location">
    <subcellularLocation>
        <location evidence="1">Membrane</location>
    </subcellularLocation>
</comment>
<sequence length="177" mass="18515">MPRTSGSRTSGAPRTSGGRRAPIFVAAALLATVAMLIGSGILLRATHTGRSAAHERAEFIAAARQAVVTLLSVDAEQADRQAQRIIDNSTGSFKDDFTFAADDFVRMARDAGVSTTVTAAAAAVERMADDSAVVLVAATSTVTDAAGTAEPPQHWRLAVELRREGDQIKMSGVEFVS</sequence>
<accession>A0A100XBF0</accession>
<dbReference type="STRING" id="1797.RMCT_0461"/>
<dbReference type="Proteomes" id="UP000069654">
    <property type="component" value="Unassembled WGS sequence"/>
</dbReference>
<protein>
    <recommendedName>
        <fullName evidence="6">Mammalian cell entry protein</fullName>
    </recommendedName>
</protein>
<dbReference type="PANTHER" id="PTHR37042:SF4">
    <property type="entry name" value="OUTER MEMBRANE PROTEIN RV1973"/>
    <property type="match status" value="1"/>
</dbReference>
<feature type="transmembrane region" description="Helical" evidence="3">
    <location>
        <begin position="21"/>
        <end position="43"/>
    </location>
</feature>
<comment type="caution">
    <text evidence="4">The sequence shown here is derived from an EMBL/GenBank/DDBJ whole genome shotgun (WGS) entry which is preliminary data.</text>
</comment>
<reference evidence="4 5" key="1">
    <citation type="journal article" date="2016" name="Genome Announc.">
        <title>Draft Genome Sequences of Five Rapidly Growing Mycobacterium Species, M. thermoresistibile, M. fortuitum subsp. acetamidolyticum, M. canariasense, M. brisbanense, and M. novocastrense.</title>
        <authorList>
            <person name="Katahira K."/>
            <person name="Ogura Y."/>
            <person name="Gotoh Y."/>
            <person name="Hayashi T."/>
        </authorList>
    </citation>
    <scope>NUCLEOTIDE SEQUENCE [LARGE SCALE GENOMIC DNA]</scope>
    <source>
        <strain evidence="4 5">JCM6362</strain>
    </source>
</reference>
<proteinExistence type="predicted"/>